<organism evidence="1 2">
    <name type="scientific">Melia azedarach</name>
    <name type="common">Chinaberry tree</name>
    <dbReference type="NCBI Taxonomy" id="155640"/>
    <lineage>
        <taxon>Eukaryota</taxon>
        <taxon>Viridiplantae</taxon>
        <taxon>Streptophyta</taxon>
        <taxon>Embryophyta</taxon>
        <taxon>Tracheophyta</taxon>
        <taxon>Spermatophyta</taxon>
        <taxon>Magnoliopsida</taxon>
        <taxon>eudicotyledons</taxon>
        <taxon>Gunneridae</taxon>
        <taxon>Pentapetalae</taxon>
        <taxon>rosids</taxon>
        <taxon>malvids</taxon>
        <taxon>Sapindales</taxon>
        <taxon>Meliaceae</taxon>
        <taxon>Melia</taxon>
    </lineage>
</organism>
<reference evidence="1 2" key="1">
    <citation type="journal article" date="2023" name="Science">
        <title>Complex scaffold remodeling in plant triterpene biosynthesis.</title>
        <authorList>
            <person name="De La Pena R."/>
            <person name="Hodgson H."/>
            <person name="Liu J.C."/>
            <person name="Stephenson M.J."/>
            <person name="Martin A.C."/>
            <person name="Owen C."/>
            <person name="Harkess A."/>
            <person name="Leebens-Mack J."/>
            <person name="Jimenez L.E."/>
            <person name="Osbourn A."/>
            <person name="Sattely E.S."/>
        </authorList>
    </citation>
    <scope>NUCLEOTIDE SEQUENCE [LARGE SCALE GENOMIC DNA]</scope>
    <source>
        <strain evidence="2">cv. JPN11</strain>
        <tissue evidence="1">Leaf</tissue>
    </source>
</reference>
<gene>
    <name evidence="1" type="ORF">OWV82_021083</name>
</gene>
<evidence type="ECO:0000313" key="1">
    <source>
        <dbReference type="EMBL" id="KAJ4707582.1"/>
    </source>
</evidence>
<evidence type="ECO:0000313" key="2">
    <source>
        <dbReference type="Proteomes" id="UP001164539"/>
    </source>
</evidence>
<accession>A0ACC1X8C5</accession>
<dbReference type="EMBL" id="CM051404">
    <property type="protein sequence ID" value="KAJ4707582.1"/>
    <property type="molecule type" value="Genomic_DNA"/>
</dbReference>
<proteinExistence type="predicted"/>
<protein>
    <submittedName>
        <fullName evidence="1">Cytochrome P450</fullName>
    </submittedName>
</protein>
<dbReference type="Proteomes" id="UP001164539">
    <property type="component" value="Chromosome 11"/>
</dbReference>
<comment type="caution">
    <text evidence="1">The sequence shown here is derived from an EMBL/GenBank/DDBJ whole genome shotgun (WGS) entry which is preliminary data.</text>
</comment>
<sequence length="521" mass="59824">MESYIIIFISLCLSFLVRFILTLLLSPSPTTTENLPPGPSTFHLLTNILWRRKSFFELGPVISTLRKKYGPIITVKMGSHACIFISDNTLAHEALVNRGAVFADRPETTGVDLIFPVKRKGINQSRYGTRWRVLRRNLTCSSGVLHPSRIKSYSHLRERVLENLICELKHESEFGDGDVCVYESLKHAIFSLLVLICFGNNVEENKIRELEDAQNRFCLIFRRVSNVVFAIIPNFGKILFRKSWKEFVDVIKCKENILVSLIRERKKIKQENEEKDIDSECYVDTLFDLRLPGDQHKILEESEIMNLSDEFISGGTEKMTTALQWIMANIVKYPKVQAKILVEMKGILQKGQRCIKGKDVYKLPYLQAVILEGLRRHPPVYLPGRPHAVTEDVELGGYRIPQGMWVNFMVADMGRDPNAWESPLEFKPERFSCNNNHNDNDIGVTASSREIKMMPFGAGRRICPGLDLAILDLEYFVANLVWKFEWNAVDDDVDLSEKVEFTITGMKKPLRARVSPRRPRD</sequence>
<name>A0ACC1X8C5_MELAZ</name>
<keyword evidence="2" id="KW-1185">Reference proteome</keyword>